<sequence length="182" mass="19855">MSSVQAAAAALRVVIAQLPKDVVTRLDSDLATVTDLLRETLGTSCREQEVLFEANSLRSGLVESLAEVLNWVERALEDKAAQLADQGAPGEAALPGEVSRKVQELRGKPPPKTSDKDMNRYMREITSQGWAVEKTGGNHLKVWGPAGEGPYVFSSTPSTATNNRKLRALTEQIRKNNRKDNT</sequence>
<feature type="region of interest" description="Disordered" evidence="1">
    <location>
        <begin position="85"/>
        <end position="117"/>
    </location>
</feature>
<dbReference type="Proteomes" id="UP000584374">
    <property type="component" value="Unassembled WGS sequence"/>
</dbReference>
<dbReference type="RefSeq" id="WP_184727193.1">
    <property type="nucleotide sequence ID" value="NZ_JACHIW010000001.1"/>
</dbReference>
<name>A0A840Q7P1_9PSEU</name>
<evidence type="ECO:0000256" key="1">
    <source>
        <dbReference type="SAM" id="MobiDB-lite"/>
    </source>
</evidence>
<dbReference type="EMBL" id="JACHIW010000001">
    <property type="protein sequence ID" value="MBB5155957.1"/>
    <property type="molecule type" value="Genomic_DNA"/>
</dbReference>
<reference evidence="2 3" key="1">
    <citation type="submission" date="2020-08" db="EMBL/GenBank/DDBJ databases">
        <title>Sequencing the genomes of 1000 actinobacteria strains.</title>
        <authorList>
            <person name="Klenk H.-P."/>
        </authorList>
    </citation>
    <scope>NUCLEOTIDE SEQUENCE [LARGE SCALE GENOMIC DNA]</scope>
    <source>
        <strain evidence="2 3">DSM 45584</strain>
    </source>
</reference>
<evidence type="ECO:0000313" key="2">
    <source>
        <dbReference type="EMBL" id="MBB5155957.1"/>
    </source>
</evidence>
<accession>A0A840Q7P1</accession>
<keyword evidence="3" id="KW-1185">Reference proteome</keyword>
<comment type="caution">
    <text evidence="2">The sequence shown here is derived from an EMBL/GenBank/DDBJ whole genome shotgun (WGS) entry which is preliminary data.</text>
</comment>
<protein>
    <submittedName>
        <fullName evidence="2">Uncharacterized protein</fullName>
    </submittedName>
</protein>
<feature type="compositionally biased region" description="Basic and acidic residues" evidence="1">
    <location>
        <begin position="98"/>
        <end position="117"/>
    </location>
</feature>
<dbReference type="AlphaFoldDB" id="A0A840Q7P1"/>
<proteinExistence type="predicted"/>
<evidence type="ECO:0000313" key="3">
    <source>
        <dbReference type="Proteomes" id="UP000584374"/>
    </source>
</evidence>
<organism evidence="2 3">
    <name type="scientific">Saccharopolyspora phatthalungensis</name>
    <dbReference type="NCBI Taxonomy" id="664693"/>
    <lineage>
        <taxon>Bacteria</taxon>
        <taxon>Bacillati</taxon>
        <taxon>Actinomycetota</taxon>
        <taxon>Actinomycetes</taxon>
        <taxon>Pseudonocardiales</taxon>
        <taxon>Pseudonocardiaceae</taxon>
        <taxon>Saccharopolyspora</taxon>
    </lineage>
</organism>
<gene>
    <name evidence="2" type="ORF">BJ970_003491</name>
</gene>